<dbReference type="EMBL" id="SLWM01000013">
    <property type="protein sequence ID" value="TCO17774.1"/>
    <property type="molecule type" value="Genomic_DNA"/>
</dbReference>
<reference evidence="1 2" key="1">
    <citation type="journal article" date="2015" name="Stand. Genomic Sci.">
        <title>Genomic Encyclopedia of Bacterial and Archaeal Type Strains, Phase III: the genomes of soil and plant-associated and newly described type strains.</title>
        <authorList>
            <person name="Whitman W.B."/>
            <person name="Woyke T."/>
            <person name="Klenk H.P."/>
            <person name="Zhou Y."/>
            <person name="Lilburn T.G."/>
            <person name="Beck B.J."/>
            <person name="De Vos P."/>
            <person name="Vandamme P."/>
            <person name="Eisen J.A."/>
            <person name="Garrity G."/>
            <person name="Hugenholtz P."/>
            <person name="Kyrpides N.C."/>
        </authorList>
    </citation>
    <scope>NUCLEOTIDE SEQUENCE [LARGE SCALE GENOMIC DNA]</scope>
    <source>
        <strain evidence="1 2">VKM Ac-2538</strain>
    </source>
</reference>
<evidence type="ECO:0000313" key="1">
    <source>
        <dbReference type="EMBL" id="TCO17774.1"/>
    </source>
</evidence>
<comment type="caution">
    <text evidence="1">The sequence shown here is derived from an EMBL/GenBank/DDBJ whole genome shotgun (WGS) entry which is preliminary data.</text>
</comment>
<gene>
    <name evidence="1" type="ORF">EV644_1134</name>
</gene>
<protein>
    <submittedName>
        <fullName evidence="1">Uncharacterized protein</fullName>
    </submittedName>
</protein>
<sequence>MLDPALFDVTSLVEMGYCDAHRADLPVIVRQDARSVDPGAVRIERELPSLEASAGVLPKDRAAALGERLSGRQAVTGRFWLDRRLSATALSGATEAPRDAYLDQVRAPAAWERGLDGRGVKVAVLAGVSRRRPT</sequence>
<keyword evidence="2" id="KW-1185">Reference proteome</keyword>
<organism evidence="1 2">
    <name type="scientific">Kribbella orskensis</name>
    <dbReference type="NCBI Taxonomy" id="2512216"/>
    <lineage>
        <taxon>Bacteria</taxon>
        <taxon>Bacillati</taxon>
        <taxon>Actinomycetota</taxon>
        <taxon>Actinomycetes</taxon>
        <taxon>Propionibacteriales</taxon>
        <taxon>Kribbellaceae</taxon>
        <taxon>Kribbella</taxon>
    </lineage>
</organism>
<dbReference type="RefSeq" id="WP_132192018.1">
    <property type="nucleotide sequence ID" value="NZ_SLWM01000013.1"/>
</dbReference>
<dbReference type="Proteomes" id="UP000295818">
    <property type="component" value="Unassembled WGS sequence"/>
</dbReference>
<name>A0ABY2BH42_9ACTN</name>
<accession>A0ABY2BH42</accession>
<proteinExistence type="predicted"/>
<evidence type="ECO:0000313" key="2">
    <source>
        <dbReference type="Proteomes" id="UP000295818"/>
    </source>
</evidence>